<dbReference type="GO" id="GO:0005840">
    <property type="term" value="C:ribosome"/>
    <property type="evidence" value="ECO:0007669"/>
    <property type="project" value="UniProtKB-KW"/>
</dbReference>
<dbReference type="Pfam" id="PF04055">
    <property type="entry name" value="Radical_SAM"/>
    <property type="match status" value="1"/>
</dbReference>
<sequence length="340" mass="38507">MLLNIYAFFLRQIWGSILIFLLIGVGTTLLLSRAIALLTSHFDNATRPISVNYHFTRQCNKTCGFCFHTALTSHRETPTNAKSALRLLKKAGMRKLNFAGGEPFLCPTFLGEMVDFAKQDLRLESVSIVSNGSLVTEKWMQVHAHNLDILAVSCDSFDESTNIAIGRGSGDQVTKLYKIRGWCEKYGVKFKINTVVCALNKNENMNHHIEKLQPFRGKCFQVLMVKGENDGNDTLRNVDKFLISDYDYQKFCDRHQGQACFVSESNKLMAKSYLILDEYLCFLDRDGKQPSGCILDVGVKQALESVYWDQESFVERGGVFDWSRQDKGCGGGDELKKLDW</sequence>
<proteinExistence type="predicted"/>
<name>A0A2P7Z1N9_9PEZI</name>
<dbReference type="Gene3D" id="3.20.20.70">
    <property type="entry name" value="Aldolase class I"/>
    <property type="match status" value="1"/>
</dbReference>
<keyword evidence="10" id="KW-0689">Ribosomal protein</keyword>
<dbReference type="SFLD" id="SFLDG01088">
    <property type="entry name" value="antiviral_proteins"/>
    <property type="match status" value="1"/>
</dbReference>
<evidence type="ECO:0000256" key="1">
    <source>
        <dbReference type="ARBA" id="ARBA00001966"/>
    </source>
</evidence>
<accession>A0A2P7Z1N9</accession>
<protein>
    <submittedName>
        <fullName evidence="10">40S ribosomal protein S14</fullName>
    </submittedName>
</protein>
<keyword evidence="4" id="KW-0479">Metal-binding</keyword>
<dbReference type="InterPro" id="IPR051196">
    <property type="entry name" value="RSAD2/Viperin_antiviral"/>
</dbReference>
<feature type="transmembrane region" description="Helical" evidence="8">
    <location>
        <begin position="12"/>
        <end position="31"/>
    </location>
</feature>
<comment type="cofactor">
    <cofactor evidence="1">
        <name>[4Fe-4S] cluster</name>
        <dbReference type="ChEBI" id="CHEBI:49883"/>
    </cofactor>
</comment>
<dbReference type="AlphaFoldDB" id="A0A2P7Z1N9"/>
<keyword evidence="2" id="KW-0004">4Fe-4S</keyword>
<feature type="domain" description="Radical SAM core" evidence="9">
    <location>
        <begin position="41"/>
        <end position="253"/>
    </location>
</feature>
<keyword evidence="6" id="KW-0411">Iron-sulfur</keyword>
<dbReference type="GO" id="GO:0051539">
    <property type="term" value="F:4 iron, 4 sulfur cluster binding"/>
    <property type="evidence" value="ECO:0007669"/>
    <property type="project" value="UniProtKB-KW"/>
</dbReference>
<dbReference type="EMBL" id="NHZQ01000335">
    <property type="protein sequence ID" value="PSK42132.1"/>
    <property type="molecule type" value="Genomic_DNA"/>
</dbReference>
<dbReference type="GO" id="GO:0003824">
    <property type="term" value="F:catalytic activity"/>
    <property type="evidence" value="ECO:0007669"/>
    <property type="project" value="InterPro"/>
</dbReference>
<keyword evidence="10" id="KW-0687">Ribonucleoprotein</keyword>
<evidence type="ECO:0000256" key="3">
    <source>
        <dbReference type="ARBA" id="ARBA00022691"/>
    </source>
</evidence>
<dbReference type="InterPro" id="IPR013785">
    <property type="entry name" value="Aldolase_TIM"/>
</dbReference>
<dbReference type="STRING" id="40998.A0A2P7Z1N9"/>
<dbReference type="GO" id="GO:0046872">
    <property type="term" value="F:metal ion binding"/>
    <property type="evidence" value="ECO:0007669"/>
    <property type="project" value="UniProtKB-KW"/>
</dbReference>
<dbReference type="InterPro" id="IPR007197">
    <property type="entry name" value="rSAM"/>
</dbReference>
<evidence type="ECO:0000313" key="10">
    <source>
        <dbReference type="EMBL" id="PSK42132.1"/>
    </source>
</evidence>
<dbReference type="SFLD" id="SFLDS00029">
    <property type="entry name" value="Radical_SAM"/>
    <property type="match status" value="1"/>
</dbReference>
<keyword evidence="5" id="KW-0408">Iron</keyword>
<evidence type="ECO:0000256" key="7">
    <source>
        <dbReference type="ARBA" id="ARBA00023118"/>
    </source>
</evidence>
<evidence type="ECO:0000259" key="9">
    <source>
        <dbReference type="PROSITE" id="PS51918"/>
    </source>
</evidence>
<comment type="caution">
    <text evidence="10">The sequence shown here is derived from an EMBL/GenBank/DDBJ whole genome shotgun (WGS) entry which is preliminary data.</text>
</comment>
<dbReference type="SUPFAM" id="SSF102114">
    <property type="entry name" value="Radical SAM enzymes"/>
    <property type="match status" value="1"/>
</dbReference>
<dbReference type="SFLD" id="SFLDG01067">
    <property type="entry name" value="SPASM/twitch_domain_containing"/>
    <property type="match status" value="1"/>
</dbReference>
<dbReference type="SFLD" id="SFLDF00318">
    <property type="entry name" value="Viperin"/>
    <property type="match status" value="1"/>
</dbReference>
<keyword evidence="11" id="KW-1185">Reference proteome</keyword>
<dbReference type="CDD" id="cd01335">
    <property type="entry name" value="Radical_SAM"/>
    <property type="match status" value="1"/>
</dbReference>
<dbReference type="GO" id="GO:0051607">
    <property type="term" value="P:defense response to virus"/>
    <property type="evidence" value="ECO:0007669"/>
    <property type="project" value="UniProtKB-KW"/>
</dbReference>
<organism evidence="10 11">
    <name type="scientific">Elsinoe australis</name>
    <dbReference type="NCBI Taxonomy" id="40998"/>
    <lineage>
        <taxon>Eukaryota</taxon>
        <taxon>Fungi</taxon>
        <taxon>Dikarya</taxon>
        <taxon>Ascomycota</taxon>
        <taxon>Pezizomycotina</taxon>
        <taxon>Dothideomycetes</taxon>
        <taxon>Dothideomycetidae</taxon>
        <taxon>Myriangiales</taxon>
        <taxon>Elsinoaceae</taxon>
        <taxon>Elsinoe</taxon>
    </lineage>
</organism>
<evidence type="ECO:0000256" key="8">
    <source>
        <dbReference type="SAM" id="Phobius"/>
    </source>
</evidence>
<evidence type="ECO:0000256" key="2">
    <source>
        <dbReference type="ARBA" id="ARBA00022485"/>
    </source>
</evidence>
<dbReference type="OrthoDB" id="549750at2759"/>
<keyword evidence="7" id="KW-0051">Antiviral defense</keyword>
<reference evidence="10 11" key="1">
    <citation type="submission" date="2017-05" db="EMBL/GenBank/DDBJ databases">
        <title>Draft genome sequence of Elsinoe australis.</title>
        <authorList>
            <person name="Cheng Q."/>
        </authorList>
    </citation>
    <scope>NUCLEOTIDE SEQUENCE [LARGE SCALE GENOMIC DNA]</scope>
    <source>
        <strain evidence="10 11">NL1</strain>
    </source>
</reference>
<dbReference type="InterPro" id="IPR058240">
    <property type="entry name" value="rSAM_sf"/>
</dbReference>
<evidence type="ECO:0000256" key="6">
    <source>
        <dbReference type="ARBA" id="ARBA00023014"/>
    </source>
</evidence>
<evidence type="ECO:0000256" key="4">
    <source>
        <dbReference type="ARBA" id="ARBA00022723"/>
    </source>
</evidence>
<dbReference type="NCBIfam" id="NF038283">
    <property type="entry name" value="viperin_w_prok"/>
    <property type="match status" value="1"/>
</dbReference>
<dbReference type="PROSITE" id="PS51918">
    <property type="entry name" value="RADICAL_SAM"/>
    <property type="match status" value="1"/>
</dbReference>
<gene>
    <name evidence="10" type="ORF">B9Z65_4046</name>
</gene>
<keyword evidence="3" id="KW-0949">S-adenosyl-L-methionine</keyword>
<evidence type="ECO:0000313" key="11">
    <source>
        <dbReference type="Proteomes" id="UP000243723"/>
    </source>
</evidence>
<keyword evidence="8" id="KW-0472">Membrane</keyword>
<keyword evidence="8" id="KW-0812">Transmembrane</keyword>
<evidence type="ECO:0000256" key="5">
    <source>
        <dbReference type="ARBA" id="ARBA00023004"/>
    </source>
</evidence>
<keyword evidence="8" id="KW-1133">Transmembrane helix</keyword>
<dbReference type="PANTHER" id="PTHR21339">
    <property type="entry name" value="RADICAL S-ADENOSYL METHIONINE DOMAIN-CONTAINING PROTEIN 2"/>
    <property type="match status" value="1"/>
</dbReference>
<dbReference type="PANTHER" id="PTHR21339:SF0">
    <property type="entry name" value="S-ADENOSYLMETHIONINE-DEPENDENT NUCLEOTIDE DEHYDRATASE RSAD2"/>
    <property type="match status" value="1"/>
</dbReference>
<dbReference type="Proteomes" id="UP000243723">
    <property type="component" value="Unassembled WGS sequence"/>
</dbReference>